<dbReference type="SUPFAM" id="SSF56003">
    <property type="entry name" value="Molybdenum cofactor-binding domain"/>
    <property type="match status" value="1"/>
</dbReference>
<dbReference type="InterPro" id="IPR008274">
    <property type="entry name" value="AldOxase/xan_DH_MoCoBD1"/>
</dbReference>
<dbReference type="Gene3D" id="3.90.1170.50">
    <property type="entry name" value="Aldehyde oxidase/xanthine dehydrogenase, a/b hammerhead"/>
    <property type="match status" value="1"/>
</dbReference>
<evidence type="ECO:0000313" key="3">
    <source>
        <dbReference type="Proteomes" id="UP000007652"/>
    </source>
</evidence>
<dbReference type="SMART" id="SM01008">
    <property type="entry name" value="Ald_Xan_dh_C"/>
    <property type="match status" value="1"/>
</dbReference>
<feature type="domain" description="Aldehyde oxidase/xanthine dehydrogenase a/b hammerhead" evidence="1">
    <location>
        <begin position="21"/>
        <end position="126"/>
    </location>
</feature>
<proteinExistence type="predicted"/>
<dbReference type="InterPro" id="IPR016208">
    <property type="entry name" value="Ald_Oxase/xanthine_DH-like"/>
</dbReference>
<name>I7KTU5_9CLOT</name>
<dbReference type="Proteomes" id="UP000007652">
    <property type="component" value="Unassembled WGS sequence"/>
</dbReference>
<gene>
    <name evidence="2" type="ORF">CAAU_1169</name>
</gene>
<comment type="caution">
    <text evidence="2">The sequence shown here is derived from an EMBL/GenBank/DDBJ whole genome shotgun (WGS) entry which is preliminary data.</text>
</comment>
<evidence type="ECO:0000313" key="2">
    <source>
        <dbReference type="EMBL" id="CCJ33253.1"/>
    </source>
</evidence>
<dbReference type="AlphaFoldDB" id="I7KTU5"/>
<dbReference type="PANTHER" id="PTHR11908:SF157">
    <property type="entry name" value="XANTHINE DEHYDROGENASE SUBUNIT D-RELATED"/>
    <property type="match status" value="1"/>
</dbReference>
<protein>
    <submittedName>
        <fullName evidence="2">Xanthine dehydrogenase, molybdenum binding subunit</fullName>
        <ecNumber evidence="2">1.17.1.4</ecNumber>
    </submittedName>
</protein>
<accession>I7KTU5</accession>
<dbReference type="InterPro" id="IPR000674">
    <property type="entry name" value="Ald_Oxase/Xan_DH_a/b"/>
</dbReference>
<dbReference type="eggNOG" id="COG1529">
    <property type="taxonomic scope" value="Bacteria"/>
</dbReference>
<sequence>MNELKIVGKSINKIDAKDKVDGSAIYPQDIYLENMAFGVTIRSTRPHAFIKVDTKEAGKIDGVLKVFTYKDVPGKNHHGVVLKDHEVFASKKVRRIGDPIAFIVAETKEIAEYAKNFIKVEYEDIPAVFDPEEAMKEDSPKVHDRDNVFYHFKIRRGDVEKAFKECHVIVENVYKVPMVDHAFLQPEAGVAFLDEDGRVVVIASTQYPHFDQEEIAESLGVNKEMVRVLTPAVGGAFGGREDITVQIHLAIAALTLKRPVKTVYSREESFLAHSKRHAMKMYYKTGALKDGTLLALEAKIIGDSGAYASWAMNVLRKSAVHATGPYYIPNVKVDSFAVYTNNPFTGAMRGFGATQVPIAYEQQMDILAEKLGLTPIEIRLKNCFREGSETATGQVLEGFVPLERCIEELKSF</sequence>
<dbReference type="InterPro" id="IPR037165">
    <property type="entry name" value="AldOxase/xan_DH_Mopterin-bd_sf"/>
</dbReference>
<dbReference type="EC" id="1.17.1.4" evidence="2"/>
<dbReference type="GO" id="GO:0005506">
    <property type="term" value="F:iron ion binding"/>
    <property type="evidence" value="ECO:0007669"/>
    <property type="project" value="InterPro"/>
</dbReference>
<dbReference type="Pfam" id="PF02738">
    <property type="entry name" value="MoCoBD_1"/>
    <property type="match status" value="1"/>
</dbReference>
<dbReference type="GO" id="GO:0004854">
    <property type="term" value="F:xanthine dehydrogenase activity"/>
    <property type="evidence" value="ECO:0007669"/>
    <property type="project" value="UniProtKB-EC"/>
</dbReference>
<dbReference type="Pfam" id="PF01315">
    <property type="entry name" value="Ald_Xan_dh_C"/>
    <property type="match status" value="1"/>
</dbReference>
<dbReference type="STRING" id="857293.CAAU_1169"/>
<dbReference type="EMBL" id="CAKP01000065">
    <property type="protein sequence ID" value="CCJ33253.1"/>
    <property type="molecule type" value="Genomic_DNA"/>
</dbReference>
<reference evidence="2 3" key="1">
    <citation type="journal article" date="2011" name="J. Bacteriol.">
        <title>Draft genome sequence of Caloramator australicus strain RC3T, a thermoanaerobe from the Great Artesian Basin of Australia.</title>
        <authorList>
            <person name="Ogg C.D."/>
            <person name="Patel B.K.C."/>
        </authorList>
    </citation>
    <scope>NUCLEOTIDE SEQUENCE [LARGE SCALE GENOMIC DNA]</scope>
    <source>
        <strain evidence="2 3">RC3</strain>
    </source>
</reference>
<keyword evidence="3" id="KW-1185">Reference proteome</keyword>
<organism evidence="2 3">
    <name type="scientific">Caloramator australicus RC3</name>
    <dbReference type="NCBI Taxonomy" id="857293"/>
    <lineage>
        <taxon>Bacteria</taxon>
        <taxon>Bacillati</taxon>
        <taxon>Bacillota</taxon>
        <taxon>Clostridia</taxon>
        <taxon>Eubacteriales</taxon>
        <taxon>Clostridiaceae</taxon>
        <taxon>Caloramator</taxon>
    </lineage>
</organism>
<dbReference type="Gene3D" id="3.30.365.10">
    <property type="entry name" value="Aldehyde oxidase/xanthine dehydrogenase, molybdopterin binding domain"/>
    <property type="match status" value="3"/>
</dbReference>
<dbReference type="SUPFAM" id="SSF54665">
    <property type="entry name" value="CO dehydrogenase molybdoprotein N-domain-like"/>
    <property type="match status" value="1"/>
</dbReference>
<evidence type="ECO:0000259" key="1">
    <source>
        <dbReference type="SMART" id="SM01008"/>
    </source>
</evidence>
<dbReference type="PANTHER" id="PTHR11908">
    <property type="entry name" value="XANTHINE DEHYDROGENASE"/>
    <property type="match status" value="1"/>
</dbReference>
<dbReference type="InterPro" id="IPR036856">
    <property type="entry name" value="Ald_Oxase/Xan_DH_a/b_sf"/>
</dbReference>
<keyword evidence="2" id="KW-0560">Oxidoreductase</keyword>